<feature type="compositionally biased region" description="Basic and acidic residues" evidence="5">
    <location>
        <begin position="260"/>
        <end position="284"/>
    </location>
</feature>
<dbReference type="GO" id="GO:0000824">
    <property type="term" value="F:inositol-1,4,5,6-tetrakisphosphate 3-kinase activity"/>
    <property type="evidence" value="ECO:0007669"/>
    <property type="project" value="TreeGrafter"/>
</dbReference>
<evidence type="ECO:0000313" key="6">
    <source>
        <dbReference type="EMBL" id="WEW56900.1"/>
    </source>
</evidence>
<comment type="similarity">
    <text evidence="1 4">Belongs to the inositol phosphokinase (IPK) family.</text>
</comment>
<feature type="compositionally biased region" description="Polar residues" evidence="5">
    <location>
        <begin position="615"/>
        <end position="626"/>
    </location>
</feature>
<feature type="region of interest" description="Disordered" evidence="5">
    <location>
        <begin position="587"/>
        <end position="649"/>
    </location>
</feature>
<organism evidence="6 7">
    <name type="scientific">Emydomyces testavorans</name>
    <dbReference type="NCBI Taxonomy" id="2070801"/>
    <lineage>
        <taxon>Eukaryota</taxon>
        <taxon>Fungi</taxon>
        <taxon>Dikarya</taxon>
        <taxon>Ascomycota</taxon>
        <taxon>Pezizomycotina</taxon>
        <taxon>Eurotiomycetes</taxon>
        <taxon>Eurotiomycetidae</taxon>
        <taxon>Onygenales</taxon>
        <taxon>Nannizziopsiaceae</taxon>
        <taxon>Emydomyces</taxon>
    </lineage>
</organism>
<feature type="region of interest" description="Disordered" evidence="5">
    <location>
        <begin position="722"/>
        <end position="763"/>
    </location>
</feature>
<dbReference type="PANTHER" id="PTHR12400">
    <property type="entry name" value="INOSITOL POLYPHOSPHATE KINASE"/>
    <property type="match status" value="1"/>
</dbReference>
<dbReference type="InterPro" id="IPR038286">
    <property type="entry name" value="IPK_sf"/>
</dbReference>
<feature type="region of interest" description="Disordered" evidence="5">
    <location>
        <begin position="1003"/>
        <end position="1038"/>
    </location>
</feature>
<feature type="compositionally biased region" description="Basic and acidic residues" evidence="5">
    <location>
        <begin position="317"/>
        <end position="339"/>
    </location>
</feature>
<evidence type="ECO:0000256" key="5">
    <source>
        <dbReference type="SAM" id="MobiDB-lite"/>
    </source>
</evidence>
<feature type="compositionally biased region" description="Low complexity" evidence="5">
    <location>
        <begin position="915"/>
        <end position="928"/>
    </location>
</feature>
<dbReference type="GO" id="GO:0008440">
    <property type="term" value="F:inositol-1,4,5-trisphosphate 3-kinase activity"/>
    <property type="evidence" value="ECO:0007669"/>
    <property type="project" value="TreeGrafter"/>
</dbReference>
<keyword evidence="7" id="KW-1185">Reference proteome</keyword>
<protein>
    <recommendedName>
        <fullName evidence="4">Kinase</fullName>
        <ecNumber evidence="4">2.7.-.-</ecNumber>
    </recommendedName>
</protein>
<reference evidence="6" key="1">
    <citation type="submission" date="2023-03" db="EMBL/GenBank/DDBJ databases">
        <title>Emydomyces testavorans Genome Sequence.</title>
        <authorList>
            <person name="Hoyer L."/>
        </authorList>
    </citation>
    <scope>NUCLEOTIDE SEQUENCE</scope>
    <source>
        <strain evidence="6">16-2883</strain>
    </source>
</reference>
<feature type="compositionally biased region" description="Low complexity" evidence="5">
    <location>
        <begin position="1"/>
        <end position="13"/>
    </location>
</feature>
<dbReference type="PANTHER" id="PTHR12400:SF21">
    <property type="entry name" value="KINASE"/>
    <property type="match status" value="1"/>
</dbReference>
<accession>A0AAF0DFJ6</accession>
<dbReference type="InterPro" id="IPR005522">
    <property type="entry name" value="IPK"/>
</dbReference>
<gene>
    <name evidence="6" type="primary">KCS1</name>
    <name evidence="6" type="ORF">PRK78_002357</name>
</gene>
<feature type="region of interest" description="Disordered" evidence="5">
    <location>
        <begin position="561"/>
        <end position="580"/>
    </location>
</feature>
<dbReference type="GO" id="GO:0005737">
    <property type="term" value="C:cytoplasm"/>
    <property type="evidence" value="ECO:0007669"/>
    <property type="project" value="TreeGrafter"/>
</dbReference>
<feature type="region of interest" description="Disordered" evidence="5">
    <location>
        <begin position="1"/>
        <end position="83"/>
    </location>
</feature>
<dbReference type="GO" id="GO:0005634">
    <property type="term" value="C:nucleus"/>
    <property type="evidence" value="ECO:0007669"/>
    <property type="project" value="TreeGrafter"/>
</dbReference>
<feature type="compositionally biased region" description="Low complexity" evidence="5">
    <location>
        <begin position="737"/>
        <end position="758"/>
    </location>
</feature>
<dbReference type="Gene3D" id="3.30.470.160">
    <property type="entry name" value="Inositol polyphosphate kinase"/>
    <property type="match status" value="1"/>
</dbReference>
<name>A0AAF0DFJ6_9EURO</name>
<evidence type="ECO:0000256" key="1">
    <source>
        <dbReference type="ARBA" id="ARBA00007374"/>
    </source>
</evidence>
<dbReference type="EMBL" id="CP120627">
    <property type="protein sequence ID" value="WEW56900.1"/>
    <property type="molecule type" value="Genomic_DNA"/>
</dbReference>
<evidence type="ECO:0000313" key="7">
    <source>
        <dbReference type="Proteomes" id="UP001219355"/>
    </source>
</evidence>
<dbReference type="Pfam" id="PF03770">
    <property type="entry name" value="IPK"/>
    <property type="match status" value="1"/>
</dbReference>
<dbReference type="SUPFAM" id="SSF56104">
    <property type="entry name" value="SAICAR synthase-like"/>
    <property type="match status" value="1"/>
</dbReference>
<dbReference type="EC" id="2.7.-.-" evidence="4"/>
<feature type="region of interest" description="Disordered" evidence="5">
    <location>
        <begin position="317"/>
        <end position="391"/>
    </location>
</feature>
<keyword evidence="3 4" id="KW-0418">Kinase</keyword>
<feature type="compositionally biased region" description="Basic and acidic residues" evidence="5">
    <location>
        <begin position="376"/>
        <end position="391"/>
    </location>
</feature>
<feature type="region of interest" description="Disordered" evidence="5">
    <location>
        <begin position="241"/>
        <end position="287"/>
    </location>
</feature>
<dbReference type="GO" id="GO:0032958">
    <property type="term" value="P:inositol phosphate biosynthetic process"/>
    <property type="evidence" value="ECO:0007669"/>
    <property type="project" value="InterPro"/>
</dbReference>
<proteinExistence type="inferred from homology"/>
<evidence type="ECO:0000256" key="4">
    <source>
        <dbReference type="RuleBase" id="RU363090"/>
    </source>
</evidence>
<evidence type="ECO:0000256" key="3">
    <source>
        <dbReference type="ARBA" id="ARBA00022777"/>
    </source>
</evidence>
<keyword evidence="2 4" id="KW-0808">Transferase</keyword>
<evidence type="ECO:0000256" key="2">
    <source>
        <dbReference type="ARBA" id="ARBA00022679"/>
    </source>
</evidence>
<feature type="compositionally biased region" description="Low complexity" evidence="5">
    <location>
        <begin position="587"/>
        <end position="598"/>
    </location>
</feature>
<dbReference type="GO" id="GO:0046854">
    <property type="term" value="P:phosphatidylinositol phosphate biosynthetic process"/>
    <property type="evidence" value="ECO:0007669"/>
    <property type="project" value="TreeGrafter"/>
</dbReference>
<dbReference type="Proteomes" id="UP001219355">
    <property type="component" value="Chromosome 1"/>
</dbReference>
<feature type="region of interest" description="Disordered" evidence="5">
    <location>
        <begin position="901"/>
        <end position="970"/>
    </location>
</feature>
<sequence>MSSFPSADADSSPGALVTPAPSAHDDSSELQPSNHHRKAASHTPGPTASFSPPSPPRTPAIKPSLVSVSSSSPKTHRPALSPVDQVRRTFIASHRAQSPLLSERDSIFATHYLPSDNDVIPPTTAVDARGEGKSDHSHPFPLRNQLRADEERLVVNSPRKVKSFPIRHNVSALSASLNPARTDLSIDSRDISTLPSAPALMPSRSSNVAFAESSFSSQPPDSRKEAGSKMLIPEALFAHDSSNSTSVRKPFHEFGPPIHESSHKGHRAERSSSKNRPSRVEKSIEASLTNTELASNVRSRKSSHYLGLFKENTTAPDRKKWEDKLGDHQERRPWNDRLQTKSIPPVDRHRPSTLAETSATRPASPERRPQLNSFRSEPEVPRATAHCKDRKAISIAERSSPPLCMAPPPVLVRTDLQVASPGLLKETQTFPVLSPKSTLYEPLSRSVPISAHEQGSGLPFGIDGTLDREVQEGDRDHADGDEDEDDEKERISSALYFPHQGPLDESSPLENESGEELDAQKAVQDQQASITGRAALRRPPSEAEVSNHVDISLLSKDDSSILHGELRQPPESRSIGDDHSLTSISEFEVESVSGSEPPSADEGALSAKEDESSLTDDASTTPTATISGDRRTTRLRKRSQQPRPVPAPLGAVELKPYRHQVGGHTTVFRFSRRAVCKQLNNRENQFYERIERRHPEMLMFLAKYIGVLNVTFSKGLKRSKHTVDESTGNGLEAVPESSSIQISSNGGSKTSGKCTGSSRAPDIPRIFSQQQVTGVVPKVILENNRHIIPLDLFMTPHSLANGRVLQQVHSTRPVEASLTCSSSTQLRSGGSSNGVSWGATTVNTKLQEQVLREVFTPPTIHRHRRHTKIHGCLPKLRSRATHPKDHRAIDDSGEILECLPESPISRSASERERPSFSSSASTVVGSSGLRLEVTRTDSLCPPTTPHEIFRRRRHSGSGLERRRSASTGKPGDLLYFEDDGYCGDKEDEIFNMESDEVPTLSSNVDALDLNPKDTPYKKRMTMPVTLGTNTGEPIRLPVNPKEAQTTRDERVQFFLLLEDLTAGMNKPCVLDLKMGTRQYGIEADEKKKKSQRRKCQTTTSAQLGVRLCGMQVWNVKKQEYLFEDKYFGRDLQAGRDFQDALTRFLYDGISYSSVTKKIPILLDQLSRLEGMIRGLPGYRFYASSLLILYDGETILSKNDAHKNKSDNSIRSGDTHKVTFEDSHDNSGLQLKIVDFANCVTGEDGIPANAPCPPHYPEDIDRGYLRGLRTLRMYFQRILKEINEEDYVERGEGEAMALGSRTAGRGTAGNGYWESEIIDLDPGEVSV</sequence>
<feature type="region of interest" description="Disordered" evidence="5">
    <location>
        <begin position="495"/>
        <end position="551"/>
    </location>
</feature>